<dbReference type="AlphaFoldDB" id="A0A822YH49"/>
<name>A0A822YH49_NELNU</name>
<proteinExistence type="predicted"/>
<evidence type="ECO:0000313" key="1">
    <source>
        <dbReference type="EMBL" id="DAD30315.1"/>
    </source>
</evidence>
<evidence type="ECO:0000313" key="2">
    <source>
        <dbReference type="Proteomes" id="UP000607653"/>
    </source>
</evidence>
<gene>
    <name evidence="1" type="ORF">HUJ06_009166</name>
</gene>
<accession>A0A822YH49</accession>
<reference evidence="1 2" key="1">
    <citation type="journal article" date="2020" name="Mol. Biol. Evol.">
        <title>Distinct Expression and Methylation Patterns for Genes with Different Fates following a Single Whole-Genome Duplication in Flowering Plants.</title>
        <authorList>
            <person name="Shi T."/>
            <person name="Rahmani R.S."/>
            <person name="Gugger P.F."/>
            <person name="Wang M."/>
            <person name="Li H."/>
            <person name="Zhang Y."/>
            <person name="Li Z."/>
            <person name="Wang Q."/>
            <person name="Van de Peer Y."/>
            <person name="Marchal K."/>
            <person name="Chen J."/>
        </authorList>
    </citation>
    <scope>NUCLEOTIDE SEQUENCE [LARGE SCALE GENOMIC DNA]</scope>
    <source>
        <tissue evidence="1">Leaf</tissue>
    </source>
</reference>
<protein>
    <submittedName>
        <fullName evidence="1">Uncharacterized protein</fullName>
    </submittedName>
</protein>
<organism evidence="1 2">
    <name type="scientific">Nelumbo nucifera</name>
    <name type="common">Sacred lotus</name>
    <dbReference type="NCBI Taxonomy" id="4432"/>
    <lineage>
        <taxon>Eukaryota</taxon>
        <taxon>Viridiplantae</taxon>
        <taxon>Streptophyta</taxon>
        <taxon>Embryophyta</taxon>
        <taxon>Tracheophyta</taxon>
        <taxon>Spermatophyta</taxon>
        <taxon>Magnoliopsida</taxon>
        <taxon>Proteales</taxon>
        <taxon>Nelumbonaceae</taxon>
        <taxon>Nelumbo</taxon>
    </lineage>
</organism>
<keyword evidence="2" id="KW-1185">Reference proteome</keyword>
<comment type="caution">
    <text evidence="1">The sequence shown here is derived from an EMBL/GenBank/DDBJ whole genome shotgun (WGS) entry which is preliminary data.</text>
</comment>
<sequence>MNLSVLERAFEKPSFPVFRLNGSAPDLISPLSHLLCPKLGNLIQNQSNFVKMNVYRTQKRAICRKISSK</sequence>
<dbReference type="EMBL" id="DUZY01000003">
    <property type="protein sequence ID" value="DAD30315.1"/>
    <property type="molecule type" value="Genomic_DNA"/>
</dbReference>
<dbReference type="Proteomes" id="UP000607653">
    <property type="component" value="Unassembled WGS sequence"/>
</dbReference>